<sequence>MVALMKAEYSEIGSIGSESFARVSNAKTLAEDEEELQWAALENSDVRFCTDLDNLTDVKKLSYSCREFVVKKALTTIDKDNFYLLFAIKKRLNKFRFPIIN</sequence>
<dbReference type="STRING" id="157652.A0A371EJ38"/>
<proteinExistence type="predicted"/>
<reference evidence="1" key="1">
    <citation type="submission" date="2018-05" db="EMBL/GenBank/DDBJ databases">
        <title>Draft genome of Mucuna pruriens seed.</title>
        <authorList>
            <person name="Nnadi N.E."/>
            <person name="Vos R."/>
            <person name="Hasami M.H."/>
            <person name="Devisetty U.K."/>
            <person name="Aguiy J.C."/>
        </authorList>
    </citation>
    <scope>NUCLEOTIDE SEQUENCE [LARGE SCALE GENOMIC DNA]</scope>
    <source>
        <strain evidence="1">JCA_2017</strain>
    </source>
</reference>
<name>A0A371EJ38_MUCPR</name>
<evidence type="ECO:0000313" key="1">
    <source>
        <dbReference type="EMBL" id="RDX66053.1"/>
    </source>
</evidence>
<keyword evidence="2" id="KW-1185">Reference proteome</keyword>
<comment type="caution">
    <text evidence="1">The sequence shown here is derived from an EMBL/GenBank/DDBJ whole genome shotgun (WGS) entry which is preliminary data.</text>
</comment>
<dbReference type="OrthoDB" id="66620at2759"/>
<dbReference type="AlphaFoldDB" id="A0A371EJ38"/>
<dbReference type="EMBL" id="QJKJ01013615">
    <property type="protein sequence ID" value="RDX66053.1"/>
    <property type="molecule type" value="Genomic_DNA"/>
</dbReference>
<dbReference type="Proteomes" id="UP000257109">
    <property type="component" value="Unassembled WGS sequence"/>
</dbReference>
<feature type="non-terminal residue" evidence="1">
    <location>
        <position position="1"/>
    </location>
</feature>
<organism evidence="1 2">
    <name type="scientific">Mucuna pruriens</name>
    <name type="common">Velvet bean</name>
    <name type="synonym">Dolichos pruriens</name>
    <dbReference type="NCBI Taxonomy" id="157652"/>
    <lineage>
        <taxon>Eukaryota</taxon>
        <taxon>Viridiplantae</taxon>
        <taxon>Streptophyta</taxon>
        <taxon>Embryophyta</taxon>
        <taxon>Tracheophyta</taxon>
        <taxon>Spermatophyta</taxon>
        <taxon>Magnoliopsida</taxon>
        <taxon>eudicotyledons</taxon>
        <taxon>Gunneridae</taxon>
        <taxon>Pentapetalae</taxon>
        <taxon>rosids</taxon>
        <taxon>fabids</taxon>
        <taxon>Fabales</taxon>
        <taxon>Fabaceae</taxon>
        <taxon>Papilionoideae</taxon>
        <taxon>50 kb inversion clade</taxon>
        <taxon>NPAAA clade</taxon>
        <taxon>indigoferoid/millettioid clade</taxon>
        <taxon>Phaseoleae</taxon>
        <taxon>Mucuna</taxon>
    </lineage>
</organism>
<evidence type="ECO:0000313" key="2">
    <source>
        <dbReference type="Proteomes" id="UP000257109"/>
    </source>
</evidence>
<protein>
    <submittedName>
        <fullName evidence="1">ABC transporter G family member 31</fullName>
    </submittedName>
</protein>
<accession>A0A371EJ38</accession>
<gene>
    <name evidence="1" type="primary">ABCG31</name>
    <name evidence="1" type="ORF">CR513_55220</name>
</gene>